<evidence type="ECO:0000313" key="2">
    <source>
        <dbReference type="Proteomes" id="UP000296990"/>
    </source>
</evidence>
<dbReference type="Proteomes" id="UP000296990">
    <property type="component" value="Segment"/>
</dbReference>
<name>A0A4D6DTR0_9CAUD</name>
<dbReference type="GeneID" id="56214401"/>
<evidence type="ECO:0000313" key="1">
    <source>
        <dbReference type="EMBL" id="QBZ69522.1"/>
    </source>
</evidence>
<sequence length="52" mass="5888">MLVKIIKPTQSDLLKGIAYGTKLEVFNESNGFVTVKYFNELVSFSANQVEYI</sequence>
<accession>A0A4D6DTR0</accession>
<proteinExistence type="predicted"/>
<protein>
    <submittedName>
        <fullName evidence="1">Uncharacterized protein</fullName>
    </submittedName>
</protein>
<dbReference type="EMBL" id="MK721196">
    <property type="protein sequence ID" value="QBZ69522.1"/>
    <property type="molecule type" value="Genomic_DNA"/>
</dbReference>
<organism evidence="1 2">
    <name type="scientific">Enterococcus phage vB_EfaP_Ef6.3</name>
    <dbReference type="NCBI Taxonomy" id="2546622"/>
    <lineage>
        <taxon>Viruses</taxon>
        <taxon>Duplodnaviria</taxon>
        <taxon>Heunggongvirae</taxon>
        <taxon>Uroviricota</taxon>
        <taxon>Caudoviricetes</taxon>
        <taxon>Rountreeviridae</taxon>
        <taxon>Sarlesvirinae</taxon>
        <taxon>Copernicusvirus</taxon>
        <taxon>Copernicusvirus Ef63</taxon>
    </lineage>
</organism>
<keyword evidence="2" id="KW-1185">Reference proteome</keyword>
<dbReference type="KEGG" id="vg:56214401"/>
<reference evidence="1 2" key="1">
    <citation type="submission" date="2019-03" db="EMBL/GenBank/DDBJ databases">
        <title>Bacteriophages that Target Cytolytic Enterococcus faecalis Reduce Features of Ethanol-induced Liver Disease.</title>
        <authorList>
            <person name="Fouts D.E."/>
            <person name="Duan Y."/>
            <person name="White R.C."/>
            <person name="Nguyen K."/>
            <person name="Singh I."/>
            <person name="Schnabl B."/>
        </authorList>
    </citation>
    <scope>NUCLEOTIDE SEQUENCE [LARGE SCALE GENOMIC DNA]</scope>
</reference>
<dbReference type="RefSeq" id="YP_009908837.1">
    <property type="nucleotide sequence ID" value="NC_049933.1"/>
</dbReference>